<organism evidence="2 3">
    <name type="scientific">Leptolyngbya cf. ectocarpi LEGE 11479</name>
    <dbReference type="NCBI Taxonomy" id="1828722"/>
    <lineage>
        <taxon>Bacteria</taxon>
        <taxon>Bacillati</taxon>
        <taxon>Cyanobacteriota</taxon>
        <taxon>Cyanophyceae</taxon>
        <taxon>Leptolyngbyales</taxon>
        <taxon>Leptolyngbyaceae</taxon>
        <taxon>Leptolyngbya group</taxon>
        <taxon>Leptolyngbya</taxon>
    </lineage>
</organism>
<sequence>MKKAITALFITGLTAGTLGSVLAAPSSAQLLESIGIGAGAGIITGTVVGDDAGLDDVINGGAAGAAVEVIGGDDSSLAEDAAIGAAAGAAVGTITNDDSLIENAVQGGAVGALINIFGN</sequence>
<evidence type="ECO:0008006" key="4">
    <source>
        <dbReference type="Google" id="ProtNLM"/>
    </source>
</evidence>
<evidence type="ECO:0000313" key="3">
    <source>
        <dbReference type="Proteomes" id="UP000615026"/>
    </source>
</evidence>
<comment type="caution">
    <text evidence="2">The sequence shown here is derived from an EMBL/GenBank/DDBJ whole genome shotgun (WGS) entry which is preliminary data.</text>
</comment>
<dbReference type="AlphaFoldDB" id="A0A928ZWS9"/>
<evidence type="ECO:0000256" key="1">
    <source>
        <dbReference type="SAM" id="SignalP"/>
    </source>
</evidence>
<dbReference type="Proteomes" id="UP000615026">
    <property type="component" value="Unassembled WGS sequence"/>
</dbReference>
<accession>A0A928ZWS9</accession>
<name>A0A928ZWS9_LEPEC</name>
<feature type="signal peptide" evidence="1">
    <location>
        <begin position="1"/>
        <end position="23"/>
    </location>
</feature>
<feature type="chain" id="PRO_5037391121" description="Glycine zipper domain-containing protein" evidence="1">
    <location>
        <begin position="24"/>
        <end position="119"/>
    </location>
</feature>
<dbReference type="EMBL" id="JADEXP010000209">
    <property type="protein sequence ID" value="MBE9068875.1"/>
    <property type="molecule type" value="Genomic_DNA"/>
</dbReference>
<evidence type="ECO:0000313" key="2">
    <source>
        <dbReference type="EMBL" id="MBE9068875.1"/>
    </source>
</evidence>
<reference evidence="2" key="1">
    <citation type="submission" date="2020-10" db="EMBL/GenBank/DDBJ databases">
        <authorList>
            <person name="Castelo-Branco R."/>
            <person name="Eusebio N."/>
            <person name="Adriana R."/>
            <person name="Vieira A."/>
            <person name="Brugerolle De Fraissinette N."/>
            <person name="Rezende De Castro R."/>
            <person name="Schneider M.P."/>
            <person name="Vasconcelos V."/>
            <person name="Leao P.N."/>
        </authorList>
    </citation>
    <scope>NUCLEOTIDE SEQUENCE</scope>
    <source>
        <strain evidence="2">LEGE 11479</strain>
    </source>
</reference>
<keyword evidence="1" id="KW-0732">Signal</keyword>
<protein>
    <recommendedName>
        <fullName evidence="4">Glycine zipper domain-containing protein</fullName>
    </recommendedName>
</protein>
<gene>
    <name evidence="2" type="ORF">IQ260_19715</name>
</gene>
<dbReference type="RefSeq" id="WP_193994799.1">
    <property type="nucleotide sequence ID" value="NZ_JADEXP010000209.1"/>
</dbReference>
<keyword evidence="3" id="KW-1185">Reference proteome</keyword>
<proteinExistence type="predicted"/>